<gene>
    <name evidence="3" type="ORF">rosag_21000</name>
</gene>
<protein>
    <submittedName>
        <fullName evidence="3">Uncharacterized protein</fullName>
    </submittedName>
</protein>
<feature type="compositionally biased region" description="Basic residues" evidence="1">
    <location>
        <begin position="68"/>
        <end position="79"/>
    </location>
</feature>
<name>A0AA37V2Q9_9BACT</name>
<evidence type="ECO:0000256" key="1">
    <source>
        <dbReference type="SAM" id="MobiDB-lite"/>
    </source>
</evidence>
<reference evidence="3" key="1">
    <citation type="submission" date="2022-08" db="EMBL/GenBank/DDBJ databases">
        <title>Draft genome sequencing of Roseisolibacter agri AW1220.</title>
        <authorList>
            <person name="Tobiishi Y."/>
            <person name="Tonouchi A."/>
        </authorList>
    </citation>
    <scope>NUCLEOTIDE SEQUENCE</scope>
    <source>
        <strain evidence="3">AW1220</strain>
    </source>
</reference>
<dbReference type="Proteomes" id="UP001161325">
    <property type="component" value="Unassembled WGS sequence"/>
</dbReference>
<comment type="caution">
    <text evidence="3">The sequence shown here is derived from an EMBL/GenBank/DDBJ whole genome shotgun (WGS) entry which is preliminary data.</text>
</comment>
<dbReference type="EMBL" id="BRXS01000003">
    <property type="protein sequence ID" value="GLC25587.1"/>
    <property type="molecule type" value="Genomic_DNA"/>
</dbReference>
<evidence type="ECO:0000313" key="4">
    <source>
        <dbReference type="Proteomes" id="UP001161325"/>
    </source>
</evidence>
<sequence>MITRRIVTTFATLVALAAPVAAHAQTKTDKPVTPEQVAKNTESESKRVANRTGKTVRKAGKQTEKQAKRTAKSIKKVYSRKARRDTAVLTPGWVPSERQVTYVTGLA</sequence>
<accession>A0AA37V2Q9</accession>
<evidence type="ECO:0000256" key="2">
    <source>
        <dbReference type="SAM" id="SignalP"/>
    </source>
</evidence>
<keyword evidence="2" id="KW-0732">Signal</keyword>
<dbReference type="RefSeq" id="WP_284350041.1">
    <property type="nucleotide sequence ID" value="NZ_BRXS01000003.1"/>
</dbReference>
<evidence type="ECO:0000313" key="3">
    <source>
        <dbReference type="EMBL" id="GLC25587.1"/>
    </source>
</evidence>
<feature type="region of interest" description="Disordered" evidence="1">
    <location>
        <begin position="21"/>
        <end position="79"/>
    </location>
</feature>
<dbReference type="AlphaFoldDB" id="A0AA37V2Q9"/>
<feature type="signal peptide" evidence="2">
    <location>
        <begin position="1"/>
        <end position="24"/>
    </location>
</feature>
<keyword evidence="4" id="KW-1185">Reference proteome</keyword>
<feature type="chain" id="PRO_5041283566" evidence="2">
    <location>
        <begin position="25"/>
        <end position="107"/>
    </location>
</feature>
<organism evidence="3 4">
    <name type="scientific">Roseisolibacter agri</name>
    <dbReference type="NCBI Taxonomy" id="2014610"/>
    <lineage>
        <taxon>Bacteria</taxon>
        <taxon>Pseudomonadati</taxon>
        <taxon>Gemmatimonadota</taxon>
        <taxon>Gemmatimonadia</taxon>
        <taxon>Gemmatimonadales</taxon>
        <taxon>Gemmatimonadaceae</taxon>
        <taxon>Roseisolibacter</taxon>
    </lineage>
</organism>
<proteinExistence type="predicted"/>